<reference evidence="1 2" key="1">
    <citation type="journal article" date="2015" name="Stand. Genomic Sci.">
        <title>Genomic Encyclopedia of Bacterial and Archaeal Type Strains, Phase III: the genomes of soil and plant-associated and newly described type strains.</title>
        <authorList>
            <person name="Whitman W.B."/>
            <person name="Woyke T."/>
            <person name="Klenk H.P."/>
            <person name="Zhou Y."/>
            <person name="Lilburn T.G."/>
            <person name="Beck B.J."/>
            <person name="De Vos P."/>
            <person name="Vandamme P."/>
            <person name="Eisen J.A."/>
            <person name="Garrity G."/>
            <person name="Hugenholtz P."/>
            <person name="Kyrpides N.C."/>
        </authorList>
    </citation>
    <scope>NUCLEOTIDE SEQUENCE [LARGE SCALE GENOMIC DNA]</scope>
    <source>
        <strain evidence="1 2">CGMCC 1.7748</strain>
    </source>
</reference>
<sequence length="261" mass="27698">MHYDIFRCLTVDITDGLAIVRLNRPKRLNAISRTFFGELESLWPLLSRDPSVDAIVLTGSGKAFCVGGDISEMDASEGGAPLFDMNSPAQTKRVLRGMLTVEQPLICAINGDAVGLGATMALACDISVIAAAARIGDPHTRMGLVPGDGSIAFWPALVGRSRAKDLLMRGRLINGDEAHALGAATHLAADGDAALTKAISIARELLALSTVAIRWTKSLMNREMLAAFDAIIDSSQAMEMLSTQTPGHAKAVQDFVARKKA</sequence>
<dbReference type="Gene3D" id="3.90.226.10">
    <property type="entry name" value="2-enoyl-CoA Hydratase, Chain A, domain 1"/>
    <property type="match status" value="1"/>
</dbReference>
<proteinExistence type="predicted"/>
<dbReference type="PANTHER" id="PTHR43459:SF1">
    <property type="entry name" value="EG:BACN32G11.4 PROTEIN"/>
    <property type="match status" value="1"/>
</dbReference>
<dbReference type="Proteomes" id="UP000316624">
    <property type="component" value="Unassembled WGS sequence"/>
</dbReference>
<comment type="caution">
    <text evidence="1">The sequence shown here is derived from an EMBL/GenBank/DDBJ whole genome shotgun (WGS) entry which is preliminary data.</text>
</comment>
<dbReference type="EMBL" id="VLKK01000016">
    <property type="protein sequence ID" value="TWH91451.1"/>
    <property type="molecule type" value="Genomic_DNA"/>
</dbReference>
<dbReference type="AlphaFoldDB" id="A0A562K7M9"/>
<dbReference type="SUPFAM" id="SSF52096">
    <property type="entry name" value="ClpP/crotonase"/>
    <property type="match status" value="1"/>
</dbReference>
<dbReference type="Pfam" id="PF00378">
    <property type="entry name" value="ECH_1"/>
    <property type="match status" value="1"/>
</dbReference>
<accession>A0A562K7M9</accession>
<dbReference type="GO" id="GO:0003824">
    <property type="term" value="F:catalytic activity"/>
    <property type="evidence" value="ECO:0007669"/>
    <property type="project" value="UniProtKB-ARBA"/>
</dbReference>
<keyword evidence="2" id="KW-1185">Reference proteome</keyword>
<organism evidence="1 2">
    <name type="scientific">Sphingobium wenxiniae (strain DSM 21828 / CGMCC 1.7748 / JZ-1)</name>
    <dbReference type="NCBI Taxonomy" id="595605"/>
    <lineage>
        <taxon>Bacteria</taxon>
        <taxon>Pseudomonadati</taxon>
        <taxon>Pseudomonadota</taxon>
        <taxon>Alphaproteobacteria</taxon>
        <taxon>Sphingomonadales</taxon>
        <taxon>Sphingomonadaceae</taxon>
        <taxon>Sphingobium</taxon>
    </lineage>
</organism>
<gene>
    <name evidence="1" type="ORF">IQ35_03265</name>
</gene>
<name>A0A562K7M9_SPHWJ</name>
<protein>
    <submittedName>
        <fullName evidence="1">Enoyl-CoA hydratase/carnithine racemase</fullName>
    </submittedName>
</protein>
<dbReference type="CDD" id="cd06558">
    <property type="entry name" value="crotonase-like"/>
    <property type="match status" value="1"/>
</dbReference>
<evidence type="ECO:0000313" key="2">
    <source>
        <dbReference type="Proteomes" id="UP000316624"/>
    </source>
</evidence>
<dbReference type="InterPro" id="IPR029045">
    <property type="entry name" value="ClpP/crotonase-like_dom_sf"/>
</dbReference>
<dbReference type="PANTHER" id="PTHR43459">
    <property type="entry name" value="ENOYL-COA HYDRATASE"/>
    <property type="match status" value="1"/>
</dbReference>
<evidence type="ECO:0000313" key="1">
    <source>
        <dbReference type="EMBL" id="TWH91451.1"/>
    </source>
</evidence>
<dbReference type="InterPro" id="IPR001753">
    <property type="entry name" value="Enoyl-CoA_hydra/iso"/>
</dbReference>